<dbReference type="PANTHER" id="PTHR34411:SF2">
    <property type="entry name" value="DUF6748 DOMAIN-CONTAINING PROTEIN"/>
    <property type="match status" value="1"/>
</dbReference>
<accession>F0ZSL7</accession>
<dbReference type="PANTHER" id="PTHR34411">
    <property type="entry name" value="DUF6748 DOMAIN-CONTAINING PROTEIN-RELATED"/>
    <property type="match status" value="1"/>
</dbReference>
<dbReference type="OMA" id="FRECAKP"/>
<dbReference type="eggNOG" id="ENOG502RDHY">
    <property type="taxonomic scope" value="Eukaryota"/>
</dbReference>
<name>F0ZSL7_DICPU</name>
<protein>
    <recommendedName>
        <fullName evidence="2">DUF6748 domain-containing protein</fullName>
    </recommendedName>
</protein>
<feature type="signal peptide" evidence="1">
    <location>
        <begin position="1"/>
        <end position="17"/>
    </location>
</feature>
<evidence type="ECO:0000313" key="4">
    <source>
        <dbReference type="Proteomes" id="UP000001064"/>
    </source>
</evidence>
<evidence type="ECO:0000313" key="3">
    <source>
        <dbReference type="EMBL" id="EGC33069.1"/>
    </source>
</evidence>
<feature type="domain" description="DUF6748" evidence="2">
    <location>
        <begin position="77"/>
        <end position="155"/>
    </location>
</feature>
<dbReference type="InterPro" id="IPR040405">
    <property type="entry name" value="DDB_G0275255-like"/>
</dbReference>
<sequence length="284" mass="31539">MFYIILSLFVLFVSCYGAESSATINNYYYKLSYRNIQCITVPCPQYEVQKINTNNGAIVVENIVFPNGLEQNFLTLSEADTVIFYGSLIANRNGYNMNDFKVVKAYKRLPQPNVSTSTDKYYMIGDNGVRCITTPCFSIDAALLNTATSTAVQDIYEPYSTNVNLFDGSWLSAKLFNDETQRYIGLGSIDSTGKIVLSSVYVRLPDPSKPCPSFPLLKCADGFTTVYERDLNRCLTNPTCTTQSGACALYVPTCPTGYRLASYPGGNFGCPVYNCDSIYISETY</sequence>
<gene>
    <name evidence="3" type="ORF">DICPUDRAFT_154923</name>
</gene>
<dbReference type="OrthoDB" id="18792at2759"/>
<proteinExistence type="predicted"/>
<dbReference type="InParanoid" id="F0ZSL7"/>
<dbReference type="GeneID" id="10504767"/>
<dbReference type="Proteomes" id="UP000001064">
    <property type="component" value="Unassembled WGS sequence"/>
</dbReference>
<dbReference type="KEGG" id="dpp:DICPUDRAFT_154923"/>
<reference evidence="4" key="1">
    <citation type="journal article" date="2011" name="Genome Biol.">
        <title>Comparative genomics of the social amoebae Dictyostelium discoideum and Dictyostelium purpureum.</title>
        <authorList>
            <consortium name="US DOE Joint Genome Institute (JGI-PGF)"/>
            <person name="Sucgang R."/>
            <person name="Kuo A."/>
            <person name="Tian X."/>
            <person name="Salerno W."/>
            <person name="Parikh A."/>
            <person name="Feasley C.L."/>
            <person name="Dalin E."/>
            <person name="Tu H."/>
            <person name="Huang E."/>
            <person name="Barry K."/>
            <person name="Lindquist E."/>
            <person name="Shapiro H."/>
            <person name="Bruce D."/>
            <person name="Schmutz J."/>
            <person name="Salamov A."/>
            <person name="Fey P."/>
            <person name="Gaudet P."/>
            <person name="Anjard C."/>
            <person name="Babu M.M."/>
            <person name="Basu S."/>
            <person name="Bushmanova Y."/>
            <person name="van der Wel H."/>
            <person name="Katoh-Kurasawa M."/>
            <person name="Dinh C."/>
            <person name="Coutinho P.M."/>
            <person name="Saito T."/>
            <person name="Elias M."/>
            <person name="Schaap P."/>
            <person name="Kay R.R."/>
            <person name="Henrissat B."/>
            <person name="Eichinger L."/>
            <person name="Rivero F."/>
            <person name="Putnam N.H."/>
            <person name="West C.M."/>
            <person name="Loomis W.F."/>
            <person name="Chisholm R.L."/>
            <person name="Shaulsky G."/>
            <person name="Strassmann J.E."/>
            <person name="Queller D.C."/>
            <person name="Kuspa A."/>
            <person name="Grigoriev I.V."/>
        </authorList>
    </citation>
    <scope>NUCLEOTIDE SEQUENCE [LARGE SCALE GENOMIC DNA]</scope>
    <source>
        <strain evidence="4">QSDP1</strain>
    </source>
</reference>
<dbReference type="VEuPathDB" id="AmoebaDB:DICPUDRAFT_154923"/>
<keyword evidence="4" id="KW-1185">Reference proteome</keyword>
<evidence type="ECO:0000256" key="1">
    <source>
        <dbReference type="SAM" id="SignalP"/>
    </source>
</evidence>
<dbReference type="RefSeq" id="XP_003290419.1">
    <property type="nucleotide sequence ID" value="XM_003290371.1"/>
</dbReference>
<organism evidence="3 4">
    <name type="scientific">Dictyostelium purpureum</name>
    <name type="common">Slime mold</name>
    <dbReference type="NCBI Taxonomy" id="5786"/>
    <lineage>
        <taxon>Eukaryota</taxon>
        <taxon>Amoebozoa</taxon>
        <taxon>Evosea</taxon>
        <taxon>Eumycetozoa</taxon>
        <taxon>Dictyostelia</taxon>
        <taxon>Dictyosteliales</taxon>
        <taxon>Dictyosteliaceae</taxon>
        <taxon>Dictyostelium</taxon>
    </lineage>
</organism>
<dbReference type="EMBL" id="GL871160">
    <property type="protein sequence ID" value="EGC33069.1"/>
    <property type="molecule type" value="Genomic_DNA"/>
</dbReference>
<dbReference type="AlphaFoldDB" id="F0ZSL7"/>
<feature type="chain" id="PRO_5003261939" description="DUF6748 domain-containing protein" evidence="1">
    <location>
        <begin position="18"/>
        <end position="284"/>
    </location>
</feature>
<keyword evidence="1" id="KW-0732">Signal</keyword>
<dbReference type="Pfam" id="PF20533">
    <property type="entry name" value="DUF6748"/>
    <property type="match status" value="1"/>
</dbReference>
<dbReference type="FunCoup" id="F0ZSL7">
    <property type="interactions" value="743"/>
</dbReference>
<dbReference type="InterPro" id="IPR046636">
    <property type="entry name" value="DUF6748"/>
</dbReference>
<evidence type="ECO:0000259" key="2">
    <source>
        <dbReference type="Pfam" id="PF20533"/>
    </source>
</evidence>